<dbReference type="GeneID" id="26660050"/>
<dbReference type="AlphaFoldDB" id="A0A0U5H524"/>
<keyword evidence="1 2" id="KW-0560">Oxidoreductase</keyword>
<feature type="transmembrane region" description="Helical" evidence="1">
    <location>
        <begin position="190"/>
        <end position="206"/>
    </location>
</feature>
<keyword evidence="1" id="KW-0408">Iron</keyword>
<dbReference type="GO" id="GO:0005506">
    <property type="term" value="F:iron ion binding"/>
    <property type="evidence" value="ECO:0007669"/>
    <property type="project" value="UniProtKB-UniRule"/>
</dbReference>
<dbReference type="GO" id="GO:0005886">
    <property type="term" value="C:plasma membrane"/>
    <property type="evidence" value="ECO:0007669"/>
    <property type="project" value="UniProtKB-SubCell"/>
</dbReference>
<reference evidence="3" key="1">
    <citation type="journal article" date="2016" name="Environ. Microbiol.">
        <title>The complete genome of a viable archaeum isolated from 123-million-year-old rock salt.</title>
        <authorList>
            <person name="Jaakkola S.T."/>
            <person name="Pfeiffer F."/>
            <person name="Ravantti J.J."/>
            <person name="Guo Q."/>
            <person name="Liu Y."/>
            <person name="Chen X."/>
            <person name="Ma H."/>
            <person name="Yang C."/>
            <person name="Oksanen H.M."/>
            <person name="Bamford D.H."/>
        </authorList>
    </citation>
    <scope>NUCLEOTIDE SEQUENCE</scope>
    <source>
        <strain evidence="3">JI20-1</strain>
    </source>
</reference>
<comment type="similarity">
    <text evidence="1">Belongs to the Brp/Blh beta-carotene diooxygenase family.</text>
</comment>
<proteinExistence type="inferred from homology"/>
<gene>
    <name evidence="2" type="primary">blh</name>
    <name evidence="2" type="ORF">HHUB_3440</name>
</gene>
<keyword evidence="1" id="KW-0812">Transmembrane</keyword>
<evidence type="ECO:0000313" key="3">
    <source>
        <dbReference type="Proteomes" id="UP000066737"/>
    </source>
</evidence>
<feature type="transmembrane region" description="Helical" evidence="1">
    <location>
        <begin position="285"/>
        <end position="303"/>
    </location>
</feature>
<feature type="binding site" evidence="1">
    <location>
        <position position="254"/>
    </location>
    <ligand>
        <name>Fe cation</name>
        <dbReference type="ChEBI" id="CHEBI:24875"/>
    </ligand>
</feature>
<feature type="transmembrane region" description="Helical" evidence="1">
    <location>
        <begin position="45"/>
        <end position="67"/>
    </location>
</feature>
<sequence>MGVTRLDERVRRTLARPALAVGWVGVAVAALPTLAGVELSTTARYAPLVASVVLFGLPHGAIDYVALPRAVTGRVTGRWLAVVGLLYLVLGGAYAAAWFAWPVASALAFVALTWLHWGQGDVYPLAVLLNEDYLDSRARRVATGVVRGGLPMLVPLLGHPETYRDVVGAFAAPFGGNVGDLWLFAPDARLALGAAFAVVTVATLAANRLATAESPPTTWRIDAAETVGLCAFFLVVPPVFAVGVYFCLWHAVRHVARAVAVDDGSRRALASGDLRGPLGRFAREAAPLTVAALALLAGFWVAVPNPPTTLEGATGLYLAFVAVLTLPHVAVVTWMDRAAGLL</sequence>
<comment type="catalytic activity">
    <reaction evidence="1">
        <text>all-trans-beta-carotene + O2 = 2 all-trans-retinal</text>
        <dbReference type="Rhea" id="RHEA:32887"/>
        <dbReference type="ChEBI" id="CHEBI:15379"/>
        <dbReference type="ChEBI" id="CHEBI:17579"/>
        <dbReference type="ChEBI" id="CHEBI:17898"/>
        <dbReference type="EC" id="1.13.11.63"/>
    </reaction>
</comment>
<organism evidence="2 3">
    <name type="scientific">Halobacterium hubeiense</name>
    <dbReference type="NCBI Taxonomy" id="1407499"/>
    <lineage>
        <taxon>Archaea</taxon>
        <taxon>Methanobacteriati</taxon>
        <taxon>Methanobacteriota</taxon>
        <taxon>Stenosarchaea group</taxon>
        <taxon>Halobacteria</taxon>
        <taxon>Halobacteriales</taxon>
        <taxon>Halobacteriaceae</taxon>
        <taxon>Halobacterium</taxon>
    </lineage>
</organism>
<dbReference type="EC" id="1.13.11.63" evidence="1"/>
<dbReference type="KEGG" id="hhb:Hhub_3440"/>
<dbReference type="GO" id="GO:0003834">
    <property type="term" value="F:beta-carotene 15,15'-dioxygenase activity"/>
    <property type="evidence" value="ECO:0007669"/>
    <property type="project" value="UniProtKB-EC"/>
</dbReference>
<dbReference type="Pfam" id="PF15461">
    <property type="entry name" value="BCD"/>
    <property type="match status" value="1"/>
</dbReference>
<comment type="function">
    <text evidence="1">Catalyzes the cleavage of beta-carotene at its central double bond (15,15') to yield two molecules of all-trans-retinal.</text>
</comment>
<dbReference type="RefSeq" id="WP_059057780.1">
    <property type="nucleotide sequence ID" value="NZ_CEML01000001.1"/>
</dbReference>
<evidence type="ECO:0000256" key="1">
    <source>
        <dbReference type="HAMAP-Rule" id="MF_02093"/>
    </source>
</evidence>
<keyword evidence="1 2" id="KW-0223">Dioxygenase</keyword>
<feature type="transmembrane region" description="Helical" evidence="1">
    <location>
        <begin position="315"/>
        <end position="335"/>
    </location>
</feature>
<evidence type="ECO:0000313" key="2">
    <source>
        <dbReference type="EMBL" id="CQH61396.1"/>
    </source>
</evidence>
<keyword evidence="1" id="KW-0479">Metal-binding</keyword>
<dbReference type="OrthoDB" id="330454at2157"/>
<dbReference type="InterPro" id="IPR022270">
    <property type="entry name" value="Blh_diox"/>
</dbReference>
<feature type="binding site" evidence="1">
    <location>
        <position position="59"/>
    </location>
    <ligand>
        <name>Fe cation</name>
        <dbReference type="ChEBI" id="CHEBI:24875"/>
    </ligand>
</feature>
<name>A0A0U5H524_9EURY</name>
<dbReference type="NCBIfam" id="TIGR03753">
    <property type="entry name" value="blh_monoox"/>
    <property type="match status" value="1"/>
</dbReference>
<dbReference type="HAMAP" id="MF_02093">
    <property type="entry name" value="Beta_carotene_diox"/>
    <property type="match status" value="1"/>
</dbReference>
<feature type="transmembrane region" description="Helical" evidence="1">
    <location>
        <begin position="226"/>
        <end position="248"/>
    </location>
</feature>
<keyword evidence="3" id="KW-1185">Reference proteome</keyword>
<comment type="subcellular location">
    <subcellularLocation>
        <location evidence="1">Cell membrane</location>
        <topology evidence="1">Multi-pass membrane protein</topology>
    </subcellularLocation>
</comment>
<dbReference type="EMBL" id="LN831302">
    <property type="protein sequence ID" value="CQH61396.1"/>
    <property type="molecule type" value="Genomic_DNA"/>
</dbReference>
<dbReference type="Proteomes" id="UP000066737">
    <property type="component" value="Chromosome I"/>
</dbReference>
<keyword evidence="1" id="KW-0472">Membrane</keyword>
<feature type="transmembrane region" description="Helical" evidence="1">
    <location>
        <begin position="79"/>
        <end position="101"/>
    </location>
</feature>
<dbReference type="STRING" id="1407499.HHUB_3440"/>
<keyword evidence="1" id="KW-1133">Transmembrane helix</keyword>
<dbReference type="GO" id="GO:0016121">
    <property type="term" value="P:carotene catabolic process"/>
    <property type="evidence" value="ECO:0007669"/>
    <property type="project" value="UniProtKB-UniRule"/>
</dbReference>
<comment type="cofactor">
    <cofactor evidence="1">
        <name>Fe(2+)</name>
        <dbReference type="ChEBI" id="CHEBI:29033"/>
    </cofactor>
</comment>
<feature type="binding site" evidence="1">
    <location>
        <position position="116"/>
    </location>
    <ligand>
        <name>Fe cation</name>
        <dbReference type="ChEBI" id="CHEBI:24875"/>
    </ligand>
</feature>
<protein>
    <recommendedName>
        <fullName evidence="1">Probable beta-carotene 15,15'-dioxygenase</fullName>
        <ecNumber evidence="1">1.13.11.63</ecNumber>
    </recommendedName>
</protein>
<accession>A0A0U5H524</accession>
<keyword evidence="1" id="KW-1003">Cell membrane</keyword>
<dbReference type="GO" id="GO:0010436">
    <property type="term" value="F:carotenoid dioxygenase activity"/>
    <property type="evidence" value="ECO:0007669"/>
    <property type="project" value="UniProtKB-UniRule"/>
</dbReference>
<feature type="transmembrane region" description="Helical" evidence="1">
    <location>
        <begin position="20"/>
        <end position="39"/>
    </location>
</feature>
<feature type="binding site" evidence="1">
    <location>
        <position position="250"/>
    </location>
    <ligand>
        <name>Fe cation</name>
        <dbReference type="ChEBI" id="CHEBI:24875"/>
    </ligand>
</feature>